<dbReference type="Pfam" id="PF04972">
    <property type="entry name" value="BON"/>
    <property type="match status" value="1"/>
</dbReference>
<dbReference type="Proteomes" id="UP001500840">
    <property type="component" value="Unassembled WGS sequence"/>
</dbReference>
<feature type="domain" description="BON" evidence="1">
    <location>
        <begin position="1"/>
        <end position="67"/>
    </location>
</feature>
<dbReference type="RefSeq" id="WP_425571323.1">
    <property type="nucleotide sequence ID" value="NZ_BAABGA010000039.1"/>
</dbReference>
<proteinExistence type="predicted"/>
<dbReference type="EMBL" id="BAABGA010000039">
    <property type="protein sequence ID" value="GAA4457068.1"/>
    <property type="molecule type" value="Genomic_DNA"/>
</dbReference>
<dbReference type="Gene3D" id="3.30.1340.30">
    <property type="match status" value="1"/>
</dbReference>
<dbReference type="PROSITE" id="PS50914">
    <property type="entry name" value="BON"/>
    <property type="match status" value="1"/>
</dbReference>
<evidence type="ECO:0000259" key="1">
    <source>
        <dbReference type="PROSITE" id="PS50914"/>
    </source>
</evidence>
<sequence>MKDSIESRLRASLQRLGFSEIEVASDENGHVQLSGTVTNASDRTSVLTIARTTPGVKRIANQVNVLS</sequence>
<keyword evidence="3" id="KW-1185">Reference proteome</keyword>
<accession>A0ABP8MZI9</accession>
<gene>
    <name evidence="2" type="ORF">GCM10023156_33340</name>
</gene>
<name>A0ABP8MZI9_9BACT</name>
<reference evidence="3" key="1">
    <citation type="journal article" date="2019" name="Int. J. Syst. Evol. Microbiol.">
        <title>The Global Catalogue of Microorganisms (GCM) 10K type strain sequencing project: providing services to taxonomists for standard genome sequencing and annotation.</title>
        <authorList>
            <consortium name="The Broad Institute Genomics Platform"/>
            <consortium name="The Broad Institute Genome Sequencing Center for Infectious Disease"/>
            <person name="Wu L."/>
            <person name="Ma J."/>
        </authorList>
    </citation>
    <scope>NUCLEOTIDE SEQUENCE [LARGE SCALE GENOMIC DNA]</scope>
    <source>
        <strain evidence="3">JCM 17759</strain>
    </source>
</reference>
<organism evidence="2 3">
    <name type="scientific">Novipirellula rosea</name>
    <dbReference type="NCBI Taxonomy" id="1031540"/>
    <lineage>
        <taxon>Bacteria</taxon>
        <taxon>Pseudomonadati</taxon>
        <taxon>Planctomycetota</taxon>
        <taxon>Planctomycetia</taxon>
        <taxon>Pirellulales</taxon>
        <taxon>Pirellulaceae</taxon>
        <taxon>Novipirellula</taxon>
    </lineage>
</organism>
<comment type="caution">
    <text evidence="2">The sequence shown here is derived from an EMBL/GenBank/DDBJ whole genome shotgun (WGS) entry which is preliminary data.</text>
</comment>
<evidence type="ECO:0000313" key="3">
    <source>
        <dbReference type="Proteomes" id="UP001500840"/>
    </source>
</evidence>
<protein>
    <recommendedName>
        <fullName evidence="1">BON domain-containing protein</fullName>
    </recommendedName>
</protein>
<evidence type="ECO:0000313" key="2">
    <source>
        <dbReference type="EMBL" id="GAA4457068.1"/>
    </source>
</evidence>
<dbReference type="InterPro" id="IPR007055">
    <property type="entry name" value="BON_dom"/>
</dbReference>